<comment type="caution">
    <text evidence="15">The sequence shown here is derived from an EMBL/GenBank/DDBJ whole genome shotgun (WGS) entry which is preliminary data.</text>
</comment>
<keyword evidence="8 13" id="KW-0949">S-adenosyl-L-methionine</keyword>
<keyword evidence="16" id="KW-1185">Reference proteome</keyword>
<dbReference type="InterPro" id="IPR029063">
    <property type="entry name" value="SAM-dependent_MTases_sf"/>
</dbReference>
<accession>A0A926DFR8</accession>
<dbReference type="GO" id="GO:0003723">
    <property type="term" value="F:RNA binding"/>
    <property type="evidence" value="ECO:0007669"/>
    <property type="project" value="UniProtKB-UniRule"/>
</dbReference>
<dbReference type="InterPro" id="IPR049560">
    <property type="entry name" value="MeTrfase_RsmB-F_NOP2_cat"/>
</dbReference>
<dbReference type="RefSeq" id="WP_249301089.1">
    <property type="nucleotide sequence ID" value="NZ_JACRSP010000004.1"/>
</dbReference>
<dbReference type="GO" id="GO:0008649">
    <property type="term" value="F:rRNA methyltransferase activity"/>
    <property type="evidence" value="ECO:0007669"/>
    <property type="project" value="InterPro"/>
</dbReference>
<dbReference type="InterPro" id="IPR006027">
    <property type="entry name" value="NusB_RsmB_TIM44"/>
</dbReference>
<keyword evidence="5" id="KW-0698">rRNA processing</keyword>
<dbReference type="InterPro" id="IPR035926">
    <property type="entry name" value="NusB-like_sf"/>
</dbReference>
<gene>
    <name evidence="15" type="primary">rsmB</name>
    <name evidence="15" type="ORF">H8695_09800</name>
</gene>
<evidence type="ECO:0000313" key="16">
    <source>
        <dbReference type="Proteomes" id="UP000620366"/>
    </source>
</evidence>
<comment type="function">
    <text evidence="1">Specifically methylates the cytosine at position 967 (m5C967) of 16S rRNA.</text>
</comment>
<comment type="similarity">
    <text evidence="13">Belongs to the class I-like SAM-binding methyltransferase superfamily. RsmB/NOP family.</text>
</comment>
<evidence type="ECO:0000256" key="8">
    <source>
        <dbReference type="ARBA" id="ARBA00022691"/>
    </source>
</evidence>
<feature type="binding site" evidence="13">
    <location>
        <position position="274"/>
    </location>
    <ligand>
        <name>S-adenosyl-L-methionine</name>
        <dbReference type="ChEBI" id="CHEBI:59789"/>
    </ligand>
</feature>
<evidence type="ECO:0000256" key="4">
    <source>
        <dbReference type="ARBA" id="ARBA00022490"/>
    </source>
</evidence>
<dbReference type="Proteomes" id="UP000620366">
    <property type="component" value="Unassembled WGS sequence"/>
</dbReference>
<feature type="binding site" evidence="13">
    <location>
        <position position="301"/>
    </location>
    <ligand>
        <name>S-adenosyl-L-methionine</name>
        <dbReference type="ChEBI" id="CHEBI:59789"/>
    </ligand>
</feature>
<reference evidence="15" key="1">
    <citation type="submission" date="2020-08" db="EMBL/GenBank/DDBJ databases">
        <title>Genome public.</title>
        <authorList>
            <person name="Liu C."/>
            <person name="Sun Q."/>
        </authorList>
    </citation>
    <scope>NUCLEOTIDE SEQUENCE</scope>
    <source>
        <strain evidence="15">BX7</strain>
    </source>
</reference>
<dbReference type="NCBIfam" id="TIGR00563">
    <property type="entry name" value="rsmB"/>
    <property type="match status" value="1"/>
</dbReference>
<keyword evidence="9 13" id="KW-0694">RNA-binding</keyword>
<sequence>MTDARQTALSAALTMRKTGGYSNLVLSAQLARAGLPPLERGLAAELFYGALERRRTLDYYIARYSGRRVETLDAAVQEILRQGMYQLLYLTRIPPSAACNESVRLAARHAARAKGFVNAVLRAAARGLSAAEPPDSLAVRCSVSDSIAGLLCHQYGEETEAMLMSFFERGGTDLTVNTLRTTPAALASRFAQAGVEAVENDAGGLTIPASGDITKLPGFAEGLFFVQDTASRLTAWIARPAPGQTVFDLCAAPGGKSFLMALAMGDEGRILSFDCHGAKLPLIRDGAARLGLASIETRLGDAAVFDPSLSSAADLVLCDVPCSGLGVMRKKPEIRYKEVDDFKHLPKTQLAILENGARYVRPGGALLYSTCTLNRRENEGVVEAFLSAHDDFRPVDGWELLPRSFVERRDDSPYVRLLPQIHATDGFFFCKMIHR</sequence>
<evidence type="ECO:0000313" key="15">
    <source>
        <dbReference type="EMBL" id="MBC8536979.1"/>
    </source>
</evidence>
<evidence type="ECO:0000256" key="9">
    <source>
        <dbReference type="ARBA" id="ARBA00022884"/>
    </source>
</evidence>
<dbReference type="InterPro" id="IPR023267">
    <property type="entry name" value="RCMT"/>
</dbReference>
<comment type="catalytic activity">
    <reaction evidence="12">
        <text>cytidine(967) in 16S rRNA + S-adenosyl-L-methionine = 5-methylcytidine(967) in 16S rRNA + S-adenosyl-L-homocysteine + H(+)</text>
        <dbReference type="Rhea" id="RHEA:42748"/>
        <dbReference type="Rhea" id="RHEA-COMP:10219"/>
        <dbReference type="Rhea" id="RHEA-COMP:10220"/>
        <dbReference type="ChEBI" id="CHEBI:15378"/>
        <dbReference type="ChEBI" id="CHEBI:57856"/>
        <dbReference type="ChEBI" id="CHEBI:59789"/>
        <dbReference type="ChEBI" id="CHEBI:74483"/>
        <dbReference type="ChEBI" id="CHEBI:82748"/>
        <dbReference type="EC" id="2.1.1.176"/>
    </reaction>
</comment>
<keyword evidence="4" id="KW-0963">Cytoplasm</keyword>
<comment type="subcellular location">
    <subcellularLocation>
        <location evidence="2">Cytoplasm</location>
    </subcellularLocation>
</comment>
<evidence type="ECO:0000259" key="14">
    <source>
        <dbReference type="PROSITE" id="PS51686"/>
    </source>
</evidence>
<dbReference type="Gene3D" id="1.10.940.10">
    <property type="entry name" value="NusB-like"/>
    <property type="match status" value="1"/>
</dbReference>
<dbReference type="InterPro" id="IPR004573">
    <property type="entry name" value="rRNA_ssu_MeTfrase_B"/>
</dbReference>
<evidence type="ECO:0000256" key="2">
    <source>
        <dbReference type="ARBA" id="ARBA00004496"/>
    </source>
</evidence>
<dbReference type="InterPro" id="IPR001678">
    <property type="entry name" value="MeTrfase_RsmB-F_NOP2_dom"/>
</dbReference>
<feature type="binding site" evidence="13">
    <location>
        <begin position="250"/>
        <end position="256"/>
    </location>
    <ligand>
        <name>S-adenosyl-L-methionine</name>
        <dbReference type="ChEBI" id="CHEBI:59789"/>
    </ligand>
</feature>
<feature type="binding site" evidence="13">
    <location>
        <position position="319"/>
    </location>
    <ligand>
        <name>S-adenosyl-L-methionine</name>
        <dbReference type="ChEBI" id="CHEBI:59789"/>
    </ligand>
</feature>
<dbReference type="CDD" id="cd02440">
    <property type="entry name" value="AdoMet_MTases"/>
    <property type="match status" value="1"/>
</dbReference>
<evidence type="ECO:0000256" key="11">
    <source>
        <dbReference type="ARBA" id="ARBA00031088"/>
    </source>
</evidence>
<evidence type="ECO:0000256" key="5">
    <source>
        <dbReference type="ARBA" id="ARBA00022552"/>
    </source>
</evidence>
<dbReference type="PRINTS" id="PR02008">
    <property type="entry name" value="RCMTFAMILY"/>
</dbReference>
<dbReference type="SUPFAM" id="SSF53335">
    <property type="entry name" value="S-adenosyl-L-methionine-dependent methyltransferases"/>
    <property type="match status" value="1"/>
</dbReference>
<evidence type="ECO:0000256" key="3">
    <source>
        <dbReference type="ARBA" id="ARBA00012140"/>
    </source>
</evidence>
<protein>
    <recommendedName>
        <fullName evidence="3">16S rRNA (cytosine(967)-C(5))-methyltransferase</fullName>
        <ecNumber evidence="3">2.1.1.176</ecNumber>
    </recommendedName>
    <alternativeName>
        <fullName evidence="10">16S rRNA m5C967 methyltransferase</fullName>
    </alternativeName>
    <alternativeName>
        <fullName evidence="11">rRNA (cytosine-C(5)-)-methyltransferase RsmB</fullName>
    </alternativeName>
</protein>
<feature type="active site" description="Nucleophile" evidence="13">
    <location>
        <position position="371"/>
    </location>
</feature>
<dbReference type="PANTHER" id="PTHR22807">
    <property type="entry name" value="NOP2 YEAST -RELATED NOL1/NOP2/FMU SUN DOMAIN-CONTAINING"/>
    <property type="match status" value="1"/>
</dbReference>
<feature type="domain" description="SAM-dependent MTase RsmB/NOP-type" evidence="14">
    <location>
        <begin position="162"/>
        <end position="435"/>
    </location>
</feature>
<evidence type="ECO:0000256" key="13">
    <source>
        <dbReference type="PROSITE-ProRule" id="PRU01023"/>
    </source>
</evidence>
<keyword evidence="7 13" id="KW-0808">Transferase</keyword>
<evidence type="ECO:0000256" key="10">
    <source>
        <dbReference type="ARBA" id="ARBA00030399"/>
    </source>
</evidence>
<keyword evidence="6 13" id="KW-0489">Methyltransferase</keyword>
<dbReference type="PANTHER" id="PTHR22807:SF53">
    <property type="entry name" value="RIBOSOMAL RNA SMALL SUBUNIT METHYLTRANSFERASE B-RELATED"/>
    <property type="match status" value="1"/>
</dbReference>
<evidence type="ECO:0000256" key="7">
    <source>
        <dbReference type="ARBA" id="ARBA00022679"/>
    </source>
</evidence>
<evidence type="ECO:0000256" key="1">
    <source>
        <dbReference type="ARBA" id="ARBA00002724"/>
    </source>
</evidence>
<dbReference type="SUPFAM" id="SSF48013">
    <property type="entry name" value="NusB-like"/>
    <property type="match status" value="1"/>
</dbReference>
<dbReference type="NCBIfam" id="NF011494">
    <property type="entry name" value="PRK14902.1"/>
    <property type="match status" value="1"/>
</dbReference>
<dbReference type="Pfam" id="PF01189">
    <property type="entry name" value="Methyltr_RsmB-F"/>
    <property type="match status" value="1"/>
</dbReference>
<dbReference type="GO" id="GO:0006355">
    <property type="term" value="P:regulation of DNA-templated transcription"/>
    <property type="evidence" value="ECO:0007669"/>
    <property type="project" value="InterPro"/>
</dbReference>
<dbReference type="EC" id="2.1.1.176" evidence="3"/>
<evidence type="ECO:0000256" key="6">
    <source>
        <dbReference type="ARBA" id="ARBA00022603"/>
    </source>
</evidence>
<dbReference type="Gene3D" id="3.40.50.150">
    <property type="entry name" value="Vaccinia Virus protein VP39"/>
    <property type="match status" value="1"/>
</dbReference>
<dbReference type="EMBL" id="JACRSP010000004">
    <property type="protein sequence ID" value="MBC8536979.1"/>
    <property type="molecule type" value="Genomic_DNA"/>
</dbReference>
<name>A0A926DFR8_9FIRM</name>
<evidence type="ECO:0000256" key="12">
    <source>
        <dbReference type="ARBA" id="ARBA00047283"/>
    </source>
</evidence>
<proteinExistence type="inferred from homology"/>
<organism evidence="15 16">
    <name type="scientific">Feifania hominis</name>
    <dbReference type="NCBI Taxonomy" id="2763660"/>
    <lineage>
        <taxon>Bacteria</taxon>
        <taxon>Bacillati</taxon>
        <taxon>Bacillota</taxon>
        <taxon>Clostridia</taxon>
        <taxon>Eubacteriales</taxon>
        <taxon>Feifaniaceae</taxon>
        <taxon>Feifania</taxon>
    </lineage>
</organism>
<dbReference type="Pfam" id="PF01029">
    <property type="entry name" value="NusB"/>
    <property type="match status" value="1"/>
</dbReference>
<dbReference type="AlphaFoldDB" id="A0A926DFR8"/>
<dbReference type="GO" id="GO:0005737">
    <property type="term" value="C:cytoplasm"/>
    <property type="evidence" value="ECO:0007669"/>
    <property type="project" value="UniProtKB-SubCell"/>
</dbReference>
<dbReference type="PROSITE" id="PS51686">
    <property type="entry name" value="SAM_MT_RSMB_NOP"/>
    <property type="match status" value="1"/>
</dbReference>